<feature type="region of interest" description="Disordered" evidence="1">
    <location>
        <begin position="1"/>
        <end position="138"/>
    </location>
</feature>
<accession>A0A2V3IJD1</accession>
<dbReference type="EMBL" id="NBIV01000173">
    <property type="protein sequence ID" value="PXF42206.1"/>
    <property type="molecule type" value="Genomic_DNA"/>
</dbReference>
<evidence type="ECO:0000313" key="2">
    <source>
        <dbReference type="EMBL" id="PXF42206.1"/>
    </source>
</evidence>
<sequence>MNSVLLHHIAGESGKRSPGKGKLRNLRATPSVTNGSRRAEAVPISMETMTGEKGNETPRVRTPKKMAAQPIALVTKPAHMRRMNVPRDNSEDYGEALTTTKPGKANKGVHKPTATKNGRTRSGVQREENGREGTKRSF</sequence>
<feature type="compositionally biased region" description="Basic and acidic residues" evidence="1">
    <location>
        <begin position="124"/>
        <end position="138"/>
    </location>
</feature>
<protein>
    <submittedName>
        <fullName evidence="2">Uncharacterized protein</fullName>
    </submittedName>
</protein>
<dbReference type="AlphaFoldDB" id="A0A2V3IJD1"/>
<name>A0A2V3IJD1_9FLOR</name>
<gene>
    <name evidence="2" type="ORF">BWQ96_08074</name>
</gene>
<reference evidence="2 3" key="1">
    <citation type="journal article" date="2018" name="Mol. Biol. Evol.">
        <title>Analysis of the draft genome of the red seaweed Gracilariopsis chorda provides insights into genome size evolution in Rhodophyta.</title>
        <authorList>
            <person name="Lee J."/>
            <person name="Yang E.C."/>
            <person name="Graf L."/>
            <person name="Yang J.H."/>
            <person name="Qiu H."/>
            <person name="Zel Zion U."/>
            <person name="Chan C.X."/>
            <person name="Stephens T.G."/>
            <person name="Weber A.P.M."/>
            <person name="Boo G.H."/>
            <person name="Boo S.M."/>
            <person name="Kim K.M."/>
            <person name="Shin Y."/>
            <person name="Jung M."/>
            <person name="Lee S.J."/>
            <person name="Yim H.S."/>
            <person name="Lee J.H."/>
            <person name="Bhattacharya D."/>
            <person name="Yoon H.S."/>
        </authorList>
    </citation>
    <scope>NUCLEOTIDE SEQUENCE [LARGE SCALE GENOMIC DNA]</scope>
    <source>
        <strain evidence="2 3">SKKU-2015</strain>
        <tissue evidence="2">Whole body</tissue>
    </source>
</reference>
<comment type="caution">
    <text evidence="2">The sequence shown here is derived from an EMBL/GenBank/DDBJ whole genome shotgun (WGS) entry which is preliminary data.</text>
</comment>
<organism evidence="2 3">
    <name type="scientific">Gracilariopsis chorda</name>
    <dbReference type="NCBI Taxonomy" id="448386"/>
    <lineage>
        <taxon>Eukaryota</taxon>
        <taxon>Rhodophyta</taxon>
        <taxon>Florideophyceae</taxon>
        <taxon>Rhodymeniophycidae</taxon>
        <taxon>Gracilariales</taxon>
        <taxon>Gracilariaceae</taxon>
        <taxon>Gracilariopsis</taxon>
    </lineage>
</organism>
<feature type="compositionally biased region" description="Polar residues" evidence="1">
    <location>
        <begin position="114"/>
        <end position="123"/>
    </location>
</feature>
<evidence type="ECO:0000313" key="3">
    <source>
        <dbReference type="Proteomes" id="UP000247409"/>
    </source>
</evidence>
<proteinExistence type="predicted"/>
<keyword evidence="3" id="KW-1185">Reference proteome</keyword>
<dbReference type="Proteomes" id="UP000247409">
    <property type="component" value="Unassembled WGS sequence"/>
</dbReference>
<evidence type="ECO:0000256" key="1">
    <source>
        <dbReference type="SAM" id="MobiDB-lite"/>
    </source>
</evidence>